<evidence type="ECO:0000256" key="1">
    <source>
        <dbReference type="SAM" id="SignalP"/>
    </source>
</evidence>
<feature type="chain" id="PRO_5001985786" description="Lipoprotein" evidence="1">
    <location>
        <begin position="19"/>
        <end position="114"/>
    </location>
</feature>
<comment type="caution">
    <text evidence="2">The sequence shown here is derived from an EMBL/GenBank/DDBJ whole genome shotgun (WGS) entry which is preliminary data.</text>
</comment>
<organism evidence="2 3">
    <name type="scientific">Prochlorococcus marinus str. MIT 9302</name>
    <dbReference type="NCBI Taxonomy" id="74545"/>
    <lineage>
        <taxon>Bacteria</taxon>
        <taxon>Bacillati</taxon>
        <taxon>Cyanobacteriota</taxon>
        <taxon>Cyanophyceae</taxon>
        <taxon>Synechococcales</taxon>
        <taxon>Prochlorococcaceae</taxon>
        <taxon>Prochlorococcus</taxon>
    </lineage>
</organism>
<evidence type="ECO:0000313" key="3">
    <source>
        <dbReference type="Proteomes" id="UP000030445"/>
    </source>
</evidence>
<accession>A0A0A2A5H5</accession>
<keyword evidence="1" id="KW-0732">Signal</keyword>
<sequence length="114" mass="13286">MKRLLLPLLAALALPACTTEVVYETRELAWNECRSWMKEGGEFYIREESGYDMVTRWLPRRFCLYDDDKMEMVGQELIQIKEGDKFLSENFPGIGKGIATPVTQKTYKYQKPIP</sequence>
<dbReference type="RefSeq" id="WP_032527344.1">
    <property type="nucleotide sequence ID" value="NZ_CP138951.1"/>
</dbReference>
<evidence type="ECO:0008006" key="4">
    <source>
        <dbReference type="Google" id="ProtNLM"/>
    </source>
</evidence>
<feature type="signal peptide" evidence="1">
    <location>
        <begin position="1"/>
        <end position="18"/>
    </location>
</feature>
<protein>
    <recommendedName>
        <fullName evidence="4">Lipoprotein</fullName>
    </recommendedName>
</protein>
<gene>
    <name evidence="2" type="ORF">EU96_1773</name>
</gene>
<reference evidence="3" key="1">
    <citation type="journal article" date="2014" name="Sci. Data">
        <title>Genomes of diverse isolates of the marine cyanobacterium Prochlorococcus.</title>
        <authorList>
            <person name="Biller S."/>
            <person name="Berube P."/>
            <person name="Thompson J."/>
            <person name="Kelly L."/>
            <person name="Roggensack S."/>
            <person name="Awad L."/>
            <person name="Roache-Johnson K."/>
            <person name="Ding H."/>
            <person name="Giovannoni S.J."/>
            <person name="Moore L.R."/>
            <person name="Chisholm S.W."/>
        </authorList>
    </citation>
    <scope>NUCLEOTIDE SEQUENCE [LARGE SCALE GENOMIC DNA]</scope>
    <source>
        <strain evidence="3">MIT 9302</strain>
    </source>
</reference>
<name>A0A0A2A5H5_PROMR</name>
<dbReference type="Proteomes" id="UP000030445">
    <property type="component" value="Unassembled WGS sequence"/>
</dbReference>
<proteinExistence type="predicted"/>
<dbReference type="EMBL" id="JNAM01000011">
    <property type="protein sequence ID" value="KGF97132.1"/>
    <property type="molecule type" value="Genomic_DNA"/>
</dbReference>
<evidence type="ECO:0000313" key="2">
    <source>
        <dbReference type="EMBL" id="KGF97132.1"/>
    </source>
</evidence>
<dbReference type="AlphaFoldDB" id="A0A0A2A5H5"/>